<evidence type="ECO:0000259" key="3">
    <source>
        <dbReference type="Pfam" id="PF18152"/>
    </source>
</evidence>
<dbReference type="PATRIC" id="fig|237368.3.peg.1338"/>
<dbReference type="AlphaFoldDB" id="A0A0B0EPG3"/>
<sequence length="337" mass="36417">MIIVMKPTADQSEIDHVVKRVKEVGCKATLLEGTNRKVIAVIGDKRDIPPEYWDTISGVEKAVPILTQYKLASREVKKTDTKIKINDQILGGKKIGVIAGPCAVESQDQINFIAEGVKKAGAIALRGGAFKPRTSPYSFQGLKEEGLEYLARAREATGLAIVTEILSPEHIDLVSSYVDVLQIGTRNMANFLLLEAVGKCNKPVILKRGMSATLDEFLLAGEYILSQGNPNVILCERGIRTFETHTRFTLSLSIVPQLKLLTHLPVIVDPSHGTGVRELVAPMSKGAIAVGADGLILEVHKDPEKSFVDGPQALTIESFASLMKESTAVAEAVGRAI</sequence>
<dbReference type="NCBIfam" id="NF006421">
    <property type="entry name" value="PRK08673.1"/>
    <property type="match status" value="1"/>
</dbReference>
<gene>
    <name evidence="4" type="ORF">SCABRO_01225</name>
</gene>
<dbReference type="Gene3D" id="3.30.70.1140">
    <property type="entry name" value="Phospho-2-dehydro-3-deoxyheptonate aldolase, domain 1"/>
    <property type="match status" value="1"/>
</dbReference>
<dbReference type="EMBL" id="JRYO01000082">
    <property type="protein sequence ID" value="KHE93018.1"/>
    <property type="molecule type" value="Genomic_DNA"/>
</dbReference>
<dbReference type="InterPro" id="IPR041071">
    <property type="entry name" value="DAHP_snth_FXD"/>
</dbReference>
<dbReference type="Proteomes" id="UP000030652">
    <property type="component" value="Unassembled WGS sequence"/>
</dbReference>
<dbReference type="Gene3D" id="3.20.20.70">
    <property type="entry name" value="Aldolase class I"/>
    <property type="match status" value="1"/>
</dbReference>
<dbReference type="Pfam" id="PF00793">
    <property type="entry name" value="DAHP_synth_1"/>
    <property type="match status" value="1"/>
</dbReference>
<dbReference type="Pfam" id="PF18152">
    <property type="entry name" value="DAHP_snth_FXD"/>
    <property type="match status" value="1"/>
</dbReference>
<accession>A0A0B0EPG3</accession>
<feature type="domain" description="DAHP synthase ferredoxin-like" evidence="3">
    <location>
        <begin position="1"/>
        <end position="66"/>
    </location>
</feature>
<dbReference type="InterPro" id="IPR013785">
    <property type="entry name" value="Aldolase_TIM"/>
</dbReference>
<dbReference type="GO" id="GO:0016740">
    <property type="term" value="F:transferase activity"/>
    <property type="evidence" value="ECO:0007669"/>
    <property type="project" value="UniProtKB-KW"/>
</dbReference>
<evidence type="ECO:0000313" key="5">
    <source>
        <dbReference type="Proteomes" id="UP000030652"/>
    </source>
</evidence>
<dbReference type="InterPro" id="IPR006218">
    <property type="entry name" value="DAHP1/KDSA"/>
</dbReference>
<feature type="domain" description="DAHP synthetase I/KDSA" evidence="2">
    <location>
        <begin position="82"/>
        <end position="328"/>
    </location>
</feature>
<dbReference type="SUPFAM" id="SSF51569">
    <property type="entry name" value="Aldolase"/>
    <property type="match status" value="1"/>
</dbReference>
<protein>
    <submittedName>
        <fullName evidence="4">Phospho-2-dehydro-3-deoxyheptonate aldolase</fullName>
    </submittedName>
</protein>
<dbReference type="NCBIfam" id="TIGR01361">
    <property type="entry name" value="DAHP_synth_Bsub"/>
    <property type="match status" value="1"/>
</dbReference>
<name>A0A0B0EPG3_9BACT</name>
<evidence type="ECO:0000256" key="1">
    <source>
        <dbReference type="ARBA" id="ARBA00022679"/>
    </source>
</evidence>
<reference evidence="4 5" key="1">
    <citation type="submission" date="2014-10" db="EMBL/GenBank/DDBJ databases">
        <title>Draft genome of anammox bacterium scalindua brodae, obtained using differential coverage binning of sequence data from two enrichment reactors.</title>
        <authorList>
            <person name="Speth D.R."/>
            <person name="Russ L."/>
            <person name="Kartal B."/>
            <person name="Op den Camp H.J."/>
            <person name="Dutilh B.E."/>
            <person name="Jetten M.S."/>
        </authorList>
    </citation>
    <scope>NUCLEOTIDE SEQUENCE [LARGE SCALE GENOMIC DNA]</scope>
    <source>
        <strain evidence="4">RU1</strain>
    </source>
</reference>
<keyword evidence="1" id="KW-0808">Transferase</keyword>
<proteinExistence type="predicted"/>
<dbReference type="NCBIfam" id="NF009239">
    <property type="entry name" value="PRK12595.1"/>
    <property type="match status" value="1"/>
</dbReference>
<dbReference type="PANTHER" id="PTHR43018">
    <property type="entry name" value="PHOSPHO-2-DEHYDRO-3-DEOXYHEPTONATE ALDOLASE"/>
    <property type="match status" value="1"/>
</dbReference>
<evidence type="ECO:0000259" key="2">
    <source>
        <dbReference type="Pfam" id="PF00793"/>
    </source>
</evidence>
<dbReference type="GO" id="GO:0016832">
    <property type="term" value="F:aldehyde-lyase activity"/>
    <property type="evidence" value="ECO:0007669"/>
    <property type="project" value="InterPro"/>
</dbReference>
<comment type="caution">
    <text evidence="4">The sequence shown here is derived from an EMBL/GenBank/DDBJ whole genome shotgun (WGS) entry which is preliminary data.</text>
</comment>
<dbReference type="InterPro" id="IPR052899">
    <property type="entry name" value="Class-I_DAHP_synthase"/>
</dbReference>
<dbReference type="InterPro" id="IPR006268">
    <property type="entry name" value="DAHP_syn_2"/>
</dbReference>
<dbReference type="GO" id="GO:0009073">
    <property type="term" value="P:aromatic amino acid family biosynthetic process"/>
    <property type="evidence" value="ECO:0007669"/>
    <property type="project" value="InterPro"/>
</dbReference>
<dbReference type="eggNOG" id="COG2876">
    <property type="taxonomic scope" value="Bacteria"/>
</dbReference>
<dbReference type="PANTHER" id="PTHR43018:SF2">
    <property type="entry name" value="PHOSPHO-2-DEHYDRO-3-DEOXYHEPTONATE ALDOLASE"/>
    <property type="match status" value="1"/>
</dbReference>
<organism evidence="4 5">
    <name type="scientific">Candidatus Scalindua brodae</name>
    <dbReference type="NCBI Taxonomy" id="237368"/>
    <lineage>
        <taxon>Bacteria</taxon>
        <taxon>Pseudomonadati</taxon>
        <taxon>Planctomycetota</taxon>
        <taxon>Candidatus Brocadiia</taxon>
        <taxon>Candidatus Brocadiales</taxon>
        <taxon>Candidatus Scalinduaceae</taxon>
        <taxon>Candidatus Scalindua</taxon>
    </lineage>
</organism>
<evidence type="ECO:0000313" key="4">
    <source>
        <dbReference type="EMBL" id="KHE93018.1"/>
    </source>
</evidence>